<dbReference type="Pfam" id="PF01266">
    <property type="entry name" value="DAO"/>
    <property type="match status" value="1"/>
</dbReference>
<protein>
    <submittedName>
        <fullName evidence="2">Unannotated protein</fullName>
    </submittedName>
</protein>
<accession>A0A6J6YHI5</accession>
<organism evidence="2">
    <name type="scientific">freshwater metagenome</name>
    <dbReference type="NCBI Taxonomy" id="449393"/>
    <lineage>
        <taxon>unclassified sequences</taxon>
        <taxon>metagenomes</taxon>
        <taxon>ecological metagenomes</taxon>
    </lineage>
</organism>
<dbReference type="EMBL" id="CAFAAJ010000066">
    <property type="protein sequence ID" value="CAB4805027.1"/>
    <property type="molecule type" value="Genomic_DNA"/>
</dbReference>
<reference evidence="2" key="1">
    <citation type="submission" date="2020-05" db="EMBL/GenBank/DDBJ databases">
        <authorList>
            <person name="Chiriac C."/>
            <person name="Salcher M."/>
            <person name="Ghai R."/>
            <person name="Kavagutti S V."/>
        </authorList>
    </citation>
    <scope>NUCLEOTIDE SEQUENCE</scope>
</reference>
<evidence type="ECO:0000259" key="1">
    <source>
        <dbReference type="Pfam" id="PF01266"/>
    </source>
</evidence>
<dbReference type="PANTHER" id="PTHR13847">
    <property type="entry name" value="SARCOSINE DEHYDROGENASE-RELATED"/>
    <property type="match status" value="1"/>
</dbReference>
<dbReference type="Gene3D" id="3.30.9.10">
    <property type="entry name" value="D-Amino Acid Oxidase, subunit A, domain 2"/>
    <property type="match status" value="1"/>
</dbReference>
<dbReference type="PANTHER" id="PTHR13847:SF281">
    <property type="entry name" value="FAD DEPENDENT OXIDOREDUCTASE DOMAIN-CONTAINING PROTEIN"/>
    <property type="match status" value="1"/>
</dbReference>
<dbReference type="InterPro" id="IPR036188">
    <property type="entry name" value="FAD/NAD-bd_sf"/>
</dbReference>
<dbReference type="InterPro" id="IPR006076">
    <property type="entry name" value="FAD-dep_OxRdtase"/>
</dbReference>
<gene>
    <name evidence="2" type="ORF">UFOPK3001_01190</name>
</gene>
<proteinExistence type="predicted"/>
<dbReference type="GO" id="GO:0005737">
    <property type="term" value="C:cytoplasm"/>
    <property type="evidence" value="ECO:0007669"/>
    <property type="project" value="TreeGrafter"/>
</dbReference>
<name>A0A6J6YHI5_9ZZZZ</name>
<dbReference type="SUPFAM" id="SSF51905">
    <property type="entry name" value="FAD/NAD(P)-binding domain"/>
    <property type="match status" value="1"/>
</dbReference>
<sequence length="473" mass="53017">MIPIREDQRYLDAIADADPYPYWYEDADEPDSNPTLVRTDNCDLCVVGGGYTGLWTAIIAKERDPSRDVVLIEAHEIGSAASGRNGGFVDASLTHGVTNGKTRFPDELPVLEDLGLRNLNEIEAAIQRYGIDCDFERTGVIDVATTFHPASYLDELREEFGLLRELGQPVELLDATAMRAQVNSPTYLGGLWRRDRAALVDPARLAWGLKAAAESLGVRIYEDTKATALERDGVGVLVTTPLGQVRCGRVALGTNAFPPLLHRLRHYIAPVYDYVLVTEPLTAEQLASIGWKGRQGLSDIPNQFHYYRLTEDNRILWGGYDAVYYFRGKVRTELESRPETWAKLSRHFFATFPQLEDVKFSHTWGGVIDTCTRYSVFWGKAMQGRVAYALGYTGLGAGSTRFGAEVMLDLLDGKRSRATETEFVRKHPLPFPPEPFRFAGIQATRWSLDREDKTGRRNGWLRTLDRLGIGFDS</sequence>
<dbReference type="Gene3D" id="3.50.50.60">
    <property type="entry name" value="FAD/NAD(P)-binding domain"/>
    <property type="match status" value="1"/>
</dbReference>
<evidence type="ECO:0000313" key="2">
    <source>
        <dbReference type="EMBL" id="CAB4805027.1"/>
    </source>
</evidence>
<feature type="domain" description="FAD dependent oxidoreductase" evidence="1">
    <location>
        <begin position="43"/>
        <end position="408"/>
    </location>
</feature>
<dbReference type="AlphaFoldDB" id="A0A6J6YHI5"/>